<accession>A0A1L9RCN6</accession>
<keyword evidence="2" id="KW-1185">Reference proteome</keyword>
<dbReference type="STRING" id="1073089.A0A1L9RCN6"/>
<proteinExistence type="predicted"/>
<reference evidence="2" key="1">
    <citation type="journal article" date="2017" name="Genome Biol.">
        <title>Comparative genomics reveals high biological diversity and specific adaptations in the industrially and medically important fungal genus Aspergillus.</title>
        <authorList>
            <person name="de Vries R.P."/>
            <person name="Riley R."/>
            <person name="Wiebenga A."/>
            <person name="Aguilar-Osorio G."/>
            <person name="Amillis S."/>
            <person name="Uchima C.A."/>
            <person name="Anderluh G."/>
            <person name="Asadollahi M."/>
            <person name="Askin M."/>
            <person name="Barry K."/>
            <person name="Battaglia E."/>
            <person name="Bayram O."/>
            <person name="Benocci T."/>
            <person name="Braus-Stromeyer S.A."/>
            <person name="Caldana C."/>
            <person name="Canovas D."/>
            <person name="Cerqueira G.C."/>
            <person name="Chen F."/>
            <person name="Chen W."/>
            <person name="Choi C."/>
            <person name="Clum A."/>
            <person name="Dos Santos R.A."/>
            <person name="Damasio A.R."/>
            <person name="Diallinas G."/>
            <person name="Emri T."/>
            <person name="Fekete E."/>
            <person name="Flipphi M."/>
            <person name="Freyberg S."/>
            <person name="Gallo A."/>
            <person name="Gournas C."/>
            <person name="Habgood R."/>
            <person name="Hainaut M."/>
            <person name="Harispe M.L."/>
            <person name="Henrissat B."/>
            <person name="Hilden K.S."/>
            <person name="Hope R."/>
            <person name="Hossain A."/>
            <person name="Karabika E."/>
            <person name="Karaffa L."/>
            <person name="Karanyi Z."/>
            <person name="Krasevec N."/>
            <person name="Kuo A."/>
            <person name="Kusch H."/>
            <person name="LaButti K."/>
            <person name="Lagendijk E.L."/>
            <person name="Lapidus A."/>
            <person name="Levasseur A."/>
            <person name="Lindquist E."/>
            <person name="Lipzen A."/>
            <person name="Logrieco A.F."/>
            <person name="MacCabe A."/>
            <person name="Maekelae M.R."/>
            <person name="Malavazi I."/>
            <person name="Melin P."/>
            <person name="Meyer V."/>
            <person name="Mielnichuk N."/>
            <person name="Miskei M."/>
            <person name="Molnar A.P."/>
            <person name="Mule G."/>
            <person name="Ngan C.Y."/>
            <person name="Orejas M."/>
            <person name="Orosz E."/>
            <person name="Ouedraogo J.P."/>
            <person name="Overkamp K.M."/>
            <person name="Park H.-S."/>
            <person name="Perrone G."/>
            <person name="Piumi F."/>
            <person name="Punt P.J."/>
            <person name="Ram A.F."/>
            <person name="Ramon A."/>
            <person name="Rauscher S."/>
            <person name="Record E."/>
            <person name="Riano-Pachon D.M."/>
            <person name="Robert V."/>
            <person name="Roehrig J."/>
            <person name="Ruller R."/>
            <person name="Salamov A."/>
            <person name="Salih N.S."/>
            <person name="Samson R.A."/>
            <person name="Sandor E."/>
            <person name="Sanguinetti M."/>
            <person name="Schuetze T."/>
            <person name="Sepcic K."/>
            <person name="Shelest E."/>
            <person name="Sherlock G."/>
            <person name="Sophianopoulou V."/>
            <person name="Squina F.M."/>
            <person name="Sun H."/>
            <person name="Susca A."/>
            <person name="Todd R.B."/>
            <person name="Tsang A."/>
            <person name="Unkles S.E."/>
            <person name="van de Wiele N."/>
            <person name="van Rossen-Uffink D."/>
            <person name="Oliveira J.V."/>
            <person name="Vesth T.C."/>
            <person name="Visser J."/>
            <person name="Yu J.-H."/>
            <person name="Zhou M."/>
            <person name="Andersen M.R."/>
            <person name="Archer D.B."/>
            <person name="Baker S.E."/>
            <person name="Benoit I."/>
            <person name="Brakhage A.A."/>
            <person name="Braus G.H."/>
            <person name="Fischer R."/>
            <person name="Frisvad J.C."/>
            <person name="Goldman G.H."/>
            <person name="Houbraken J."/>
            <person name="Oakley B."/>
            <person name="Pocsi I."/>
            <person name="Scazzocchio C."/>
            <person name="Seiboth B."/>
            <person name="vanKuyk P.A."/>
            <person name="Wortman J."/>
            <person name="Dyer P.S."/>
            <person name="Grigoriev I.V."/>
        </authorList>
    </citation>
    <scope>NUCLEOTIDE SEQUENCE [LARGE SCALE GENOMIC DNA]</scope>
    <source>
        <strain evidence="2">DTO 134E9</strain>
    </source>
</reference>
<dbReference type="RefSeq" id="XP_040686351.1">
    <property type="nucleotide sequence ID" value="XM_040828562.1"/>
</dbReference>
<dbReference type="OrthoDB" id="3350591at2759"/>
<evidence type="ECO:0000313" key="2">
    <source>
        <dbReference type="Proteomes" id="UP000184383"/>
    </source>
</evidence>
<dbReference type="VEuPathDB" id="FungiDB:ASPWEDRAFT_115192"/>
<evidence type="ECO:0000313" key="1">
    <source>
        <dbReference type="EMBL" id="OJJ32674.1"/>
    </source>
</evidence>
<dbReference type="GeneID" id="63744410"/>
<sequence>MKMTEKYNQTLRFHIFKDYDDEEDIFYKRLILSLVTGDIAPVEAAIDYDAWIENNAHQQHEERMKSSDPWEFRGAMPNPTGLVTEFFRSLARVFAAFPPYSDGQNRIMEFLEALEGLPKKNLPVYVPHDYPDEPYVMITFWVLGEGMALTEDIRRDAEDHYYDYSDVETPGSDTQIGWRNWQSAISRLTVSGLIDCGFLCALGNILPSYAYYPDLNFRKMGGPKRIAGDLMAAAEWILKPDAGRYVYKQCLKREKTINLPREIWSMENWNEWKVQVDWIARDERFSAEARDIARQMTQAMANIENAA</sequence>
<gene>
    <name evidence="1" type="ORF">ASPWEDRAFT_115192</name>
</gene>
<name>A0A1L9RCN6_ASPWE</name>
<organism evidence="1 2">
    <name type="scientific">Aspergillus wentii DTO 134E9</name>
    <dbReference type="NCBI Taxonomy" id="1073089"/>
    <lineage>
        <taxon>Eukaryota</taxon>
        <taxon>Fungi</taxon>
        <taxon>Dikarya</taxon>
        <taxon>Ascomycota</taxon>
        <taxon>Pezizomycotina</taxon>
        <taxon>Eurotiomycetes</taxon>
        <taxon>Eurotiomycetidae</taxon>
        <taxon>Eurotiales</taxon>
        <taxon>Aspergillaceae</taxon>
        <taxon>Aspergillus</taxon>
        <taxon>Aspergillus subgen. Cremei</taxon>
    </lineage>
</organism>
<dbReference type="AlphaFoldDB" id="A0A1L9RCN6"/>
<protein>
    <submittedName>
        <fullName evidence="1">Uncharacterized protein</fullName>
    </submittedName>
</protein>
<dbReference type="EMBL" id="KV878214">
    <property type="protein sequence ID" value="OJJ32674.1"/>
    <property type="molecule type" value="Genomic_DNA"/>
</dbReference>
<dbReference type="Proteomes" id="UP000184383">
    <property type="component" value="Unassembled WGS sequence"/>
</dbReference>